<name>A0A084VFR2_ANOSI</name>
<feature type="compositionally biased region" description="Basic and acidic residues" evidence="5">
    <location>
        <begin position="253"/>
        <end position="315"/>
    </location>
</feature>
<feature type="compositionally biased region" description="Low complexity" evidence="5">
    <location>
        <begin position="491"/>
        <end position="515"/>
    </location>
</feature>
<dbReference type="PANTHER" id="PTHR22691">
    <property type="entry name" value="YEAST SPT2-RELATED"/>
    <property type="match status" value="1"/>
</dbReference>
<comment type="similarity">
    <text evidence="1">Belongs to the SPT2 family.</text>
</comment>
<dbReference type="GO" id="GO:0006360">
    <property type="term" value="P:transcription by RNA polymerase I"/>
    <property type="evidence" value="ECO:0007669"/>
    <property type="project" value="TreeGrafter"/>
</dbReference>
<evidence type="ECO:0000313" key="7">
    <source>
        <dbReference type="EMBL" id="KFB36806.1"/>
    </source>
</evidence>
<evidence type="ECO:0000256" key="2">
    <source>
        <dbReference type="ARBA" id="ARBA00013786"/>
    </source>
</evidence>
<feature type="compositionally biased region" description="Basic and acidic residues" evidence="5">
    <location>
        <begin position="135"/>
        <end position="180"/>
    </location>
</feature>
<dbReference type="PANTHER" id="PTHR22691:SF8">
    <property type="entry name" value="PROTEIN SPT2 HOMOLOG"/>
    <property type="match status" value="1"/>
</dbReference>
<dbReference type="OrthoDB" id="6259853at2759"/>
<dbReference type="GO" id="GO:0006334">
    <property type="term" value="P:nucleosome assembly"/>
    <property type="evidence" value="ECO:0007669"/>
    <property type="project" value="TreeGrafter"/>
</dbReference>
<dbReference type="Pfam" id="PF08243">
    <property type="entry name" value="SPT2"/>
    <property type="match status" value="1"/>
</dbReference>
<dbReference type="OMA" id="GPMATPH"/>
<feature type="compositionally biased region" description="Low complexity" evidence="5">
    <location>
        <begin position="430"/>
        <end position="448"/>
    </location>
</feature>
<sequence length="715" mass="78192">MDFGKLLSVAKRNTCDGGQNGEGRYYSTKFAPPKKENKEKKLSENIKKFLAKKEAEERAKALETRRKAEEMMAKRDVKAQRKIEKMLKVIKSANKSVLDDATDAQSAAIGPEQPDEDDYGYTSNVASQFYQQLMDKYKSNPEEQKFKEAERRTMSKEDLARTKARVKDAIVRQTEEEHGPRSRKSRVGGTAGDDRDTGGRCARGPDPYDPVEEQKRREVEAARVKAEEKKKAPVRKSSAVPPPPDFATLLKLAEQKQKEPIRLESDPVPEKRRSEPERLMTKREKKEHDERMAFFEMKRLRDRIRDDPKLSDKEKVQRLARLEAMRAAGKLPGIPAASGVESASARASAAPAAKPATLTSNGVASNHAKPSPSLASSAVPRSGSVVGKPTEQQQTLGKIKKRTDPGTDPSLAKKSTTSVARPQATGGGSSSTSLSSSQGSRPRQQSGAPAKVSAGNSVPTSTTAVTASKSTPKPSASSSNGHIQRSKVHQTSSASASSKVTSSSSLSSTMTASGAKANMLPKQSANARSSSSSTGAIGGAAKREEREVKTVANRPAGSSGIAKRPEPVTQTRQFPPPDVQRSLKRPAMRPNGAGIGQSRPSGHSSSSSAVKKRRVIDSDSEYDSEMDDFIDDGDCEEDYSSAIKEIFGYDKSRYRDEYYDDDDYNMESSYAQQMREEYISKKIGIMEDLEDMRMEEEEKRRKLGKKAPATGAKKK</sequence>
<reference evidence="8" key="2">
    <citation type="submission" date="2020-05" db="UniProtKB">
        <authorList>
            <consortium name="EnsemblMetazoa"/>
        </authorList>
    </citation>
    <scope>IDENTIFICATION</scope>
</reference>
<protein>
    <recommendedName>
        <fullName evidence="2">Protein SPT2 homolog</fullName>
    </recommendedName>
</protein>
<dbReference type="GO" id="GO:0005730">
    <property type="term" value="C:nucleolus"/>
    <property type="evidence" value="ECO:0007669"/>
    <property type="project" value="TreeGrafter"/>
</dbReference>
<feature type="compositionally biased region" description="Low complexity" evidence="5">
    <location>
        <begin position="457"/>
        <end position="479"/>
    </location>
</feature>
<keyword evidence="9" id="KW-1185">Reference proteome</keyword>
<dbReference type="GO" id="GO:0003677">
    <property type="term" value="F:DNA binding"/>
    <property type="evidence" value="ECO:0007669"/>
    <property type="project" value="TreeGrafter"/>
</dbReference>
<evidence type="ECO:0000313" key="8">
    <source>
        <dbReference type="EnsemblMetazoa" id="ASIC003968-PA"/>
    </source>
</evidence>
<dbReference type="AlphaFoldDB" id="A0A084VFR2"/>
<evidence type="ECO:0000313" key="9">
    <source>
        <dbReference type="Proteomes" id="UP000030765"/>
    </source>
</evidence>
<feature type="compositionally biased region" description="Acidic residues" evidence="5">
    <location>
        <begin position="618"/>
        <end position="635"/>
    </location>
</feature>
<feature type="compositionally biased region" description="Low complexity" evidence="5">
    <location>
        <begin position="706"/>
        <end position="715"/>
    </location>
</feature>
<keyword evidence="3 4" id="KW-0175">Coiled coil</keyword>
<dbReference type="GO" id="GO:0042393">
    <property type="term" value="F:histone binding"/>
    <property type="evidence" value="ECO:0007669"/>
    <property type="project" value="TreeGrafter"/>
</dbReference>
<feature type="region of interest" description="Disordered" evidence="5">
    <location>
        <begin position="327"/>
        <end position="635"/>
    </location>
</feature>
<feature type="compositionally biased region" description="Low complexity" evidence="5">
    <location>
        <begin position="524"/>
        <end position="535"/>
    </location>
</feature>
<dbReference type="VEuPathDB" id="VectorBase:ASIS013173"/>
<feature type="compositionally biased region" description="Basic and acidic residues" evidence="5">
    <location>
        <begin position="212"/>
        <end position="231"/>
    </location>
</feature>
<evidence type="ECO:0000256" key="4">
    <source>
        <dbReference type="SAM" id="Coils"/>
    </source>
</evidence>
<feature type="region of interest" description="Disordered" evidence="5">
    <location>
        <begin position="12"/>
        <end position="39"/>
    </location>
</feature>
<dbReference type="Proteomes" id="UP000030765">
    <property type="component" value="Unassembled WGS sequence"/>
</dbReference>
<evidence type="ECO:0000259" key="6">
    <source>
        <dbReference type="Pfam" id="PF22878"/>
    </source>
</evidence>
<feature type="region of interest" description="Disordered" evidence="5">
    <location>
        <begin position="694"/>
        <end position="715"/>
    </location>
</feature>
<reference evidence="7 9" key="1">
    <citation type="journal article" date="2014" name="BMC Genomics">
        <title>Genome sequence of Anopheles sinensis provides insight into genetics basis of mosquito competence for malaria parasites.</title>
        <authorList>
            <person name="Zhou D."/>
            <person name="Zhang D."/>
            <person name="Ding G."/>
            <person name="Shi L."/>
            <person name="Hou Q."/>
            <person name="Ye Y."/>
            <person name="Xu Y."/>
            <person name="Zhou H."/>
            <person name="Xiong C."/>
            <person name="Li S."/>
            <person name="Yu J."/>
            <person name="Hong S."/>
            <person name="Yu X."/>
            <person name="Zou P."/>
            <person name="Chen C."/>
            <person name="Chang X."/>
            <person name="Wang W."/>
            <person name="Lv Y."/>
            <person name="Sun Y."/>
            <person name="Ma L."/>
            <person name="Shen B."/>
            <person name="Zhu C."/>
        </authorList>
    </citation>
    <scope>NUCLEOTIDE SEQUENCE [LARGE SCALE GENOMIC DNA]</scope>
</reference>
<dbReference type="InterPro" id="IPR013256">
    <property type="entry name" value="Chromatin_SPT2"/>
</dbReference>
<gene>
    <name evidence="7" type="ORF">ZHAS_00003968</name>
</gene>
<feature type="domain" description="SPT2 homolog N-terminal" evidence="6">
    <location>
        <begin position="1"/>
        <end position="91"/>
    </location>
</feature>
<dbReference type="EMBL" id="KE524793">
    <property type="protein sequence ID" value="KFB36806.1"/>
    <property type="molecule type" value="Genomic_DNA"/>
</dbReference>
<evidence type="ECO:0000256" key="1">
    <source>
        <dbReference type="ARBA" id="ARBA00006461"/>
    </source>
</evidence>
<accession>A0A084VFR2</accession>
<dbReference type="Pfam" id="PF22878">
    <property type="entry name" value="SPT2_N"/>
    <property type="match status" value="1"/>
</dbReference>
<feature type="compositionally biased region" description="Low complexity" evidence="5">
    <location>
        <begin position="336"/>
        <end position="356"/>
    </location>
</feature>
<feature type="coiled-coil region" evidence="4">
    <location>
        <begin position="39"/>
        <end position="72"/>
    </location>
</feature>
<proteinExistence type="inferred from homology"/>
<dbReference type="InterPro" id="IPR054552">
    <property type="entry name" value="SPT2_N"/>
</dbReference>
<feature type="region of interest" description="Disordered" evidence="5">
    <location>
        <begin position="100"/>
        <end position="121"/>
    </location>
</feature>
<organism evidence="7">
    <name type="scientific">Anopheles sinensis</name>
    <name type="common">Mosquito</name>
    <dbReference type="NCBI Taxonomy" id="74873"/>
    <lineage>
        <taxon>Eukaryota</taxon>
        <taxon>Metazoa</taxon>
        <taxon>Ecdysozoa</taxon>
        <taxon>Arthropoda</taxon>
        <taxon>Hexapoda</taxon>
        <taxon>Insecta</taxon>
        <taxon>Pterygota</taxon>
        <taxon>Neoptera</taxon>
        <taxon>Endopterygota</taxon>
        <taxon>Diptera</taxon>
        <taxon>Nematocera</taxon>
        <taxon>Culicoidea</taxon>
        <taxon>Culicidae</taxon>
        <taxon>Anophelinae</taxon>
        <taxon>Anopheles</taxon>
    </lineage>
</organism>
<feature type="region of interest" description="Disordered" evidence="5">
    <location>
        <begin position="135"/>
        <end position="315"/>
    </location>
</feature>
<dbReference type="VEuPathDB" id="VectorBase:ASIC003968"/>
<evidence type="ECO:0000256" key="5">
    <source>
        <dbReference type="SAM" id="MobiDB-lite"/>
    </source>
</evidence>
<feature type="compositionally biased region" description="Low complexity" evidence="5">
    <location>
        <begin position="598"/>
        <end position="608"/>
    </location>
</feature>
<dbReference type="SMART" id="SM00784">
    <property type="entry name" value="SPT2"/>
    <property type="match status" value="1"/>
</dbReference>
<dbReference type="EnsemblMetazoa" id="ASIC003968-RA">
    <property type="protein sequence ID" value="ASIC003968-PA"/>
    <property type="gene ID" value="ASIC003968"/>
</dbReference>
<evidence type="ECO:0000256" key="3">
    <source>
        <dbReference type="ARBA" id="ARBA00023054"/>
    </source>
</evidence>
<dbReference type="EMBL" id="ATLV01012458">
    <property type="status" value="NOT_ANNOTATED_CDS"/>
    <property type="molecule type" value="Genomic_DNA"/>
</dbReference>
<dbReference type="STRING" id="74873.A0A084VFR2"/>